<dbReference type="AlphaFoldDB" id="A0ABD0J4Y6"/>
<comment type="caution">
    <text evidence="1">The sequence shown here is derived from an EMBL/GenBank/DDBJ whole genome shotgun (WGS) entry which is preliminary data.</text>
</comment>
<accession>A0ABD0J4Y6</accession>
<evidence type="ECO:0000313" key="1">
    <source>
        <dbReference type="EMBL" id="KAK7461248.1"/>
    </source>
</evidence>
<proteinExistence type="predicted"/>
<gene>
    <name evidence="1" type="ORF">BaRGS_00038709</name>
</gene>
<name>A0ABD0J4Y6_9CAEN</name>
<evidence type="ECO:0000313" key="2">
    <source>
        <dbReference type="Proteomes" id="UP001519460"/>
    </source>
</evidence>
<keyword evidence="2" id="KW-1185">Reference proteome</keyword>
<sequence length="95" mass="10023">MFHERNLNSRGLETVSTGSRPHPYLLLVLLRCRVTTGLQAGCLVTTGVQASGMPVCLVIGRLLERAPSALPVSSTDPHCPVSGWPVDCSCCAGCT</sequence>
<protein>
    <submittedName>
        <fullName evidence="1">Uncharacterized protein</fullName>
    </submittedName>
</protein>
<organism evidence="1 2">
    <name type="scientific">Batillaria attramentaria</name>
    <dbReference type="NCBI Taxonomy" id="370345"/>
    <lineage>
        <taxon>Eukaryota</taxon>
        <taxon>Metazoa</taxon>
        <taxon>Spiralia</taxon>
        <taxon>Lophotrochozoa</taxon>
        <taxon>Mollusca</taxon>
        <taxon>Gastropoda</taxon>
        <taxon>Caenogastropoda</taxon>
        <taxon>Sorbeoconcha</taxon>
        <taxon>Cerithioidea</taxon>
        <taxon>Batillariidae</taxon>
        <taxon>Batillaria</taxon>
    </lineage>
</organism>
<dbReference type="EMBL" id="JACVVK020000637">
    <property type="protein sequence ID" value="KAK7461248.1"/>
    <property type="molecule type" value="Genomic_DNA"/>
</dbReference>
<dbReference type="Proteomes" id="UP001519460">
    <property type="component" value="Unassembled WGS sequence"/>
</dbReference>
<reference evidence="1 2" key="1">
    <citation type="journal article" date="2023" name="Sci. Data">
        <title>Genome assembly of the Korean intertidal mud-creeper Batillaria attramentaria.</title>
        <authorList>
            <person name="Patra A.K."/>
            <person name="Ho P.T."/>
            <person name="Jun S."/>
            <person name="Lee S.J."/>
            <person name="Kim Y."/>
            <person name="Won Y.J."/>
        </authorList>
    </citation>
    <scope>NUCLEOTIDE SEQUENCE [LARGE SCALE GENOMIC DNA]</scope>
    <source>
        <strain evidence="1">Wonlab-2016</strain>
    </source>
</reference>